<evidence type="ECO:0000256" key="1">
    <source>
        <dbReference type="ARBA" id="ARBA00021292"/>
    </source>
</evidence>
<evidence type="ECO:0000313" key="8">
    <source>
        <dbReference type="Proteomes" id="UP000571817"/>
    </source>
</evidence>
<dbReference type="PANTHER" id="PTHR45947:SF3">
    <property type="entry name" value="SULFOQUINOVOSYL TRANSFERASE SQD2"/>
    <property type="match status" value="1"/>
</dbReference>
<reference evidence="7 8" key="1">
    <citation type="submission" date="2020-07" db="EMBL/GenBank/DDBJ databases">
        <title>Sequencing the genomes of 1000 actinobacteria strains.</title>
        <authorList>
            <person name="Klenk H.-P."/>
        </authorList>
    </citation>
    <scope>NUCLEOTIDE SEQUENCE [LARGE SCALE GENOMIC DNA]</scope>
    <source>
        <strain evidence="7 8">DSM 29531</strain>
    </source>
</reference>
<dbReference type="InterPro" id="IPR001296">
    <property type="entry name" value="Glyco_trans_1"/>
</dbReference>
<sequence>MSGDADTTSASNVPMRILYLSWRDRENPEAGGAETFTERTAQILTERGHRVTIFTSRFPGARAVDRHGDVDVVRRGGRFTCYLRGMLYAARHRGDYDVVLDVQNGVPFWAPLLARNPVVNITHHVHRDQWRSLFPRPIAAVGWFLESKVAPRVYRRSRYVTVSQATRADLASLGIDPQRVDLVYSGNDHPADLESYRSVARSSEPSMTVLGRLVPHKQVELAIDVVADLSDVLPTLTLDVVGSGYWEPQLREHAAQRGVADRVHFHGFVEESTKHTLLAQSWLMLVPSHKEGWGLIIVEAGLHATPSVAFAEAGGPSESILHGLTGLLSKDYADMRAQARLILQDEGLRGQLGAAARDHAHSFSWWSAAERLEHTLHSVLGHRARPDQPATLGPGSVDLQQVHGPVPVPVIAPGVPAALDVQDVNDIVEEHGTVDDAGTQTADADEPAALHR</sequence>
<evidence type="ECO:0000259" key="5">
    <source>
        <dbReference type="Pfam" id="PF00534"/>
    </source>
</evidence>
<dbReference type="AlphaFoldDB" id="A0A853DDT7"/>
<protein>
    <recommendedName>
        <fullName evidence="1">D-inositol 3-phosphate glycosyltransferase</fullName>
    </recommendedName>
</protein>
<dbReference type="Pfam" id="PF13439">
    <property type="entry name" value="Glyco_transf_4"/>
    <property type="match status" value="1"/>
</dbReference>
<dbReference type="Gene3D" id="3.40.50.2000">
    <property type="entry name" value="Glycogen Phosphorylase B"/>
    <property type="match status" value="2"/>
</dbReference>
<dbReference type="Proteomes" id="UP000571817">
    <property type="component" value="Unassembled WGS sequence"/>
</dbReference>
<evidence type="ECO:0000259" key="6">
    <source>
        <dbReference type="Pfam" id="PF13439"/>
    </source>
</evidence>
<dbReference type="InterPro" id="IPR028098">
    <property type="entry name" value="Glyco_trans_4-like_N"/>
</dbReference>
<dbReference type="RefSeq" id="WP_343048481.1">
    <property type="nucleotide sequence ID" value="NZ_JACCFW010000001.1"/>
</dbReference>
<dbReference type="InterPro" id="IPR050194">
    <property type="entry name" value="Glycosyltransferase_grp1"/>
</dbReference>
<evidence type="ECO:0000256" key="2">
    <source>
        <dbReference type="ARBA" id="ARBA00022676"/>
    </source>
</evidence>
<comment type="caution">
    <text evidence="7">The sequence shown here is derived from an EMBL/GenBank/DDBJ whole genome shotgun (WGS) entry which is preliminary data.</text>
</comment>
<dbReference type="PANTHER" id="PTHR45947">
    <property type="entry name" value="SULFOQUINOVOSYL TRANSFERASE SQD2"/>
    <property type="match status" value="1"/>
</dbReference>
<organism evidence="7 8">
    <name type="scientific">Allobranchiibius huperziae</name>
    <dbReference type="NCBI Taxonomy" id="1874116"/>
    <lineage>
        <taxon>Bacteria</taxon>
        <taxon>Bacillati</taxon>
        <taxon>Actinomycetota</taxon>
        <taxon>Actinomycetes</taxon>
        <taxon>Micrococcales</taxon>
        <taxon>Dermacoccaceae</taxon>
        <taxon>Allobranchiibius</taxon>
    </lineage>
</organism>
<accession>A0A853DDT7</accession>
<gene>
    <name evidence="7" type="ORF">HNR15_001770</name>
</gene>
<dbReference type="CDD" id="cd03801">
    <property type="entry name" value="GT4_PimA-like"/>
    <property type="match status" value="1"/>
</dbReference>
<feature type="domain" description="Glycosyl transferase family 1" evidence="5">
    <location>
        <begin position="202"/>
        <end position="358"/>
    </location>
</feature>
<dbReference type="SUPFAM" id="SSF53756">
    <property type="entry name" value="UDP-Glycosyltransferase/glycogen phosphorylase"/>
    <property type="match status" value="1"/>
</dbReference>
<feature type="region of interest" description="Disordered" evidence="4">
    <location>
        <begin position="432"/>
        <end position="452"/>
    </location>
</feature>
<evidence type="ECO:0000256" key="3">
    <source>
        <dbReference type="ARBA" id="ARBA00022679"/>
    </source>
</evidence>
<dbReference type="EMBL" id="JACCFW010000001">
    <property type="protein sequence ID" value="NYJ74807.1"/>
    <property type="molecule type" value="Genomic_DNA"/>
</dbReference>
<name>A0A853DDT7_9MICO</name>
<keyword evidence="3 7" id="KW-0808">Transferase</keyword>
<evidence type="ECO:0000313" key="7">
    <source>
        <dbReference type="EMBL" id="NYJ74807.1"/>
    </source>
</evidence>
<keyword evidence="8" id="KW-1185">Reference proteome</keyword>
<proteinExistence type="predicted"/>
<dbReference type="Pfam" id="PF00534">
    <property type="entry name" value="Glycos_transf_1"/>
    <property type="match status" value="1"/>
</dbReference>
<keyword evidence="2" id="KW-0328">Glycosyltransferase</keyword>
<feature type="domain" description="Glycosyltransferase subfamily 4-like N-terminal" evidence="6">
    <location>
        <begin position="31"/>
        <end position="188"/>
    </location>
</feature>
<dbReference type="GO" id="GO:0016758">
    <property type="term" value="F:hexosyltransferase activity"/>
    <property type="evidence" value="ECO:0007669"/>
    <property type="project" value="TreeGrafter"/>
</dbReference>
<evidence type="ECO:0000256" key="4">
    <source>
        <dbReference type="SAM" id="MobiDB-lite"/>
    </source>
</evidence>
<dbReference type="GO" id="GO:1901137">
    <property type="term" value="P:carbohydrate derivative biosynthetic process"/>
    <property type="evidence" value="ECO:0007669"/>
    <property type="project" value="UniProtKB-ARBA"/>
</dbReference>